<dbReference type="OrthoDB" id="9771237at2"/>
<organism evidence="4 5">
    <name type="scientific">Bordetella ansorpii</name>
    <dbReference type="NCBI Taxonomy" id="288768"/>
    <lineage>
        <taxon>Bacteria</taxon>
        <taxon>Pseudomonadati</taxon>
        <taxon>Pseudomonadota</taxon>
        <taxon>Betaproteobacteria</taxon>
        <taxon>Burkholderiales</taxon>
        <taxon>Alcaligenaceae</taxon>
        <taxon>Bordetella</taxon>
    </lineage>
</organism>
<dbReference type="Gene3D" id="3.55.50.30">
    <property type="match status" value="1"/>
</dbReference>
<evidence type="ECO:0000259" key="2">
    <source>
        <dbReference type="Pfam" id="PF04773"/>
    </source>
</evidence>
<dbReference type="PANTHER" id="PTHR30273:SF2">
    <property type="entry name" value="PROTEIN FECR"/>
    <property type="match status" value="1"/>
</dbReference>
<dbReference type="AlphaFoldDB" id="A0A157RMF2"/>
<evidence type="ECO:0000256" key="1">
    <source>
        <dbReference type="SAM" id="Phobius"/>
    </source>
</evidence>
<dbReference type="PIRSF" id="PIRSF018266">
    <property type="entry name" value="FecR"/>
    <property type="match status" value="1"/>
</dbReference>
<keyword evidence="1 4" id="KW-0812">Transmembrane</keyword>
<dbReference type="InterPro" id="IPR006860">
    <property type="entry name" value="FecR"/>
</dbReference>
<dbReference type="GO" id="GO:0016989">
    <property type="term" value="F:sigma factor antagonist activity"/>
    <property type="evidence" value="ECO:0007669"/>
    <property type="project" value="TreeGrafter"/>
</dbReference>
<evidence type="ECO:0000259" key="3">
    <source>
        <dbReference type="Pfam" id="PF16220"/>
    </source>
</evidence>
<feature type="domain" description="FecR N-terminal" evidence="3">
    <location>
        <begin position="20"/>
        <end position="61"/>
    </location>
</feature>
<protein>
    <submittedName>
        <fullName evidence="4">Transmembrane sensor</fullName>
    </submittedName>
</protein>
<dbReference type="InterPro" id="IPR032623">
    <property type="entry name" value="FecR_N"/>
</dbReference>
<accession>A0A157RMF2</accession>
<dbReference type="RefSeq" id="WP_066420988.1">
    <property type="nucleotide sequence ID" value="NZ_FKBS01000029.1"/>
</dbReference>
<evidence type="ECO:0000313" key="4">
    <source>
        <dbReference type="EMBL" id="SAI59135.1"/>
    </source>
</evidence>
<proteinExistence type="predicted"/>
<dbReference type="Proteomes" id="UP000077037">
    <property type="component" value="Unassembled WGS sequence"/>
</dbReference>
<keyword evidence="1" id="KW-1133">Transmembrane helix</keyword>
<dbReference type="EMBL" id="FKBS01000029">
    <property type="protein sequence ID" value="SAI59135.1"/>
    <property type="molecule type" value="Genomic_DNA"/>
</dbReference>
<feature type="domain" description="FecR protein" evidence="2">
    <location>
        <begin position="126"/>
        <end position="214"/>
    </location>
</feature>
<dbReference type="Pfam" id="PF16220">
    <property type="entry name" value="DUF4880"/>
    <property type="match status" value="1"/>
</dbReference>
<dbReference type="InterPro" id="IPR012373">
    <property type="entry name" value="Ferrdict_sens_TM"/>
</dbReference>
<feature type="transmembrane region" description="Helical" evidence="1">
    <location>
        <begin position="92"/>
        <end position="110"/>
    </location>
</feature>
<name>A0A157RMF2_9BORD</name>
<sequence>MNTEPVHPDPSTPDWAALQRQAHAWVREFATGKPTVADMARVKQWRGLSAEHERAWTQACRDWKALGAHAEAFAEQRPELARPRPRRIDRRVFLGAAASAFGTLAVVGVVRPPLGLWPSWREWQSDYRTATGEQRQFTLAHDIRLNLNTQTSVALRGQGDQPVFELVSGEAAVSAAGAACEVLAGQGRVLLTRGEVEVRRLPGDQVRVRCTEGSTEVWHPTRRITLVAGQQVTYDPNSMDDRVRPAPPVSAWRQGMVAFDDQPLSDVVDEINRYRPGRVVLMNDALARRRLSARVSVQALDEVVEHIERLYGASVRRVGDLVILS</sequence>
<dbReference type="Pfam" id="PF04773">
    <property type="entry name" value="FecR"/>
    <property type="match status" value="1"/>
</dbReference>
<keyword evidence="1" id="KW-0472">Membrane</keyword>
<dbReference type="Gene3D" id="2.60.120.1440">
    <property type="match status" value="1"/>
</dbReference>
<reference evidence="4 5" key="1">
    <citation type="submission" date="2016-03" db="EMBL/GenBank/DDBJ databases">
        <authorList>
            <consortium name="Pathogen Informatics"/>
        </authorList>
    </citation>
    <scope>NUCLEOTIDE SEQUENCE [LARGE SCALE GENOMIC DNA]</scope>
    <source>
        <strain evidence="4 5">NCTC13364</strain>
    </source>
</reference>
<gene>
    <name evidence="4" type="primary">fecR2_11</name>
    <name evidence="4" type="ORF">SAMEA1982600_05227</name>
</gene>
<evidence type="ECO:0000313" key="5">
    <source>
        <dbReference type="Proteomes" id="UP000077037"/>
    </source>
</evidence>
<dbReference type="PANTHER" id="PTHR30273">
    <property type="entry name" value="PERIPLASMIC SIGNAL SENSOR AND SIGMA FACTOR ACTIVATOR FECR-RELATED"/>
    <property type="match status" value="1"/>
</dbReference>